<dbReference type="SUPFAM" id="SSF48208">
    <property type="entry name" value="Six-hairpin glycosidases"/>
    <property type="match status" value="1"/>
</dbReference>
<feature type="chain" id="PRO_5044266113" description="Haloacid dehalogenase" evidence="3">
    <location>
        <begin position="27"/>
        <end position="914"/>
    </location>
</feature>
<dbReference type="InterPro" id="IPR011013">
    <property type="entry name" value="Gal_mutarotase_sf_dom"/>
</dbReference>
<dbReference type="GO" id="GO:0005993">
    <property type="term" value="P:trehalose catabolic process"/>
    <property type="evidence" value="ECO:0007669"/>
    <property type="project" value="TreeGrafter"/>
</dbReference>
<dbReference type="PANTHER" id="PTHR11051">
    <property type="entry name" value="GLYCOSYL HYDROLASE-RELATED"/>
    <property type="match status" value="1"/>
</dbReference>
<feature type="signal peptide" evidence="3">
    <location>
        <begin position="1"/>
        <end position="26"/>
    </location>
</feature>
<name>A0AB33KEQ3_9ACTN</name>
<feature type="domain" description="Glycoside hydrolase family 65 N-terminal" evidence="6">
    <location>
        <begin position="100"/>
        <end position="316"/>
    </location>
</feature>
<protein>
    <recommendedName>
        <fullName evidence="8">Haloacid dehalogenase</fullName>
    </recommendedName>
</protein>
<dbReference type="PANTHER" id="PTHR11051:SF8">
    <property type="entry name" value="PROTEIN-GLUCOSYLGALACTOSYLHYDROXYLYSINE GLUCOSIDASE"/>
    <property type="match status" value="1"/>
</dbReference>
<dbReference type="EMBL" id="AP035884">
    <property type="protein sequence ID" value="BFP52481.1"/>
    <property type="molecule type" value="Genomic_DNA"/>
</dbReference>
<feature type="domain" description="Glycoside hydrolase family 65 C-terminal" evidence="5">
    <location>
        <begin position="720"/>
        <end position="777"/>
    </location>
</feature>
<dbReference type="Gene3D" id="1.50.10.10">
    <property type="match status" value="1"/>
</dbReference>
<dbReference type="AlphaFoldDB" id="A0AB33KEQ3"/>
<proteinExistence type="predicted"/>
<dbReference type="InterPro" id="IPR012341">
    <property type="entry name" value="6hp_glycosidase-like_sf"/>
</dbReference>
<dbReference type="GO" id="GO:0004555">
    <property type="term" value="F:alpha,alpha-trehalase activity"/>
    <property type="evidence" value="ECO:0007669"/>
    <property type="project" value="TreeGrafter"/>
</dbReference>
<dbReference type="RefSeq" id="WP_408053654.1">
    <property type="nucleotide sequence ID" value="NZ_AP035884.1"/>
</dbReference>
<dbReference type="InterPro" id="IPR037018">
    <property type="entry name" value="GH65_N"/>
</dbReference>
<keyword evidence="1" id="KW-0378">Hydrolase</keyword>
<dbReference type="InterPro" id="IPR008928">
    <property type="entry name" value="6-hairpin_glycosidase_sf"/>
</dbReference>
<evidence type="ECO:0000259" key="5">
    <source>
        <dbReference type="Pfam" id="PF03633"/>
    </source>
</evidence>
<feature type="region of interest" description="Disordered" evidence="2">
    <location>
        <begin position="20"/>
        <end position="90"/>
    </location>
</feature>
<evidence type="ECO:0000256" key="2">
    <source>
        <dbReference type="SAM" id="MobiDB-lite"/>
    </source>
</evidence>
<organism evidence="7">
    <name type="scientific">Streptomyces sp. CMC78</name>
    <dbReference type="NCBI Taxonomy" id="3231512"/>
    <lineage>
        <taxon>Bacteria</taxon>
        <taxon>Bacillati</taxon>
        <taxon>Actinomycetota</taxon>
        <taxon>Actinomycetes</taxon>
        <taxon>Kitasatosporales</taxon>
        <taxon>Streptomycetaceae</taxon>
        <taxon>Streptomyces</taxon>
    </lineage>
</organism>
<dbReference type="InterPro" id="IPR008979">
    <property type="entry name" value="Galactose-bd-like_sf"/>
</dbReference>
<sequence>MSLSRISVLAPLVAAALIAPPPPAAGADGSPGPVPLPGPAHPSASPAPGPTASPRPSPAASPATATAVPACGRTDGPGAPGTSWSPTSTRFGEAGGYDPYVGNGYLGHRVPATGAGYAATGEKTGWPLYTPRYDGAFVSGLYARDKPVTEGREVIAALPSWTGIDVGVGEETLGTDTPAGRISHYRQTVFLSCGLVRTSLRWTTADGRATDLSYDVLADRSDVHTGAVRLRMTPRWSGTATVTGRLDGRGARRITLRADGTFRTLGTGVEGAVAQAMRRGSGVVETLRPDARTSPRRTPVRAGRTYTFEKYVGVDTALTSRTPAEDAREAAHRAARRGWDRVFAANQAAWREAWSADVLVPGDRELQGWLRSAQYGLLASTRRGSSDSIAPAGLTSDNYAGLVFWDAETWMFPGLLATRPELARSVVEYRYRTRDAARANAEKLGHDGLFYPWTSASRGRLDSECHSVDPPHCLTQNHLQGDVSLAVWQYYLATGDRDWLAARGWPLLRGIADFWQSRATANPDGSYSITNVAGPDEYSNGVDDGVFTNAGAATALRNATRAARLLGRTPPAGWNRVADRLRIPYDPERKVYLQYAGYNGSTIKQADTVLLTYPLEWPMEPGAAAATLDYYAARTDPDGPAMTDSVHAIDAAETGEPGCSTYTYLQRAVRPFLRGPYDLFSEARGEKSGAEDPLSGFPAEDFLTGKGGFLQVFTHGLTGLRLREDGVRLAPTLPPQLREGVTLKGLRYRDAVYEVGIGPRTTTVRLISGGPFTVHTAQGPRRLSSSLTLPTRRPDLAPTADAARCRPVTATSEAPGLYSEAAVDGAPATSWSPDGASGSLTVDLGARPLRLTSVTPVWSDVPPASHTLETSVDGRFWRPYLAGDTARKVRVTVRSEDPEKPAGVAELRVGTAGR</sequence>
<evidence type="ECO:0000256" key="3">
    <source>
        <dbReference type="SAM" id="SignalP"/>
    </source>
</evidence>
<dbReference type="GO" id="GO:0030246">
    <property type="term" value="F:carbohydrate binding"/>
    <property type="evidence" value="ECO:0007669"/>
    <property type="project" value="InterPro"/>
</dbReference>
<reference evidence="7" key="1">
    <citation type="submission" date="2024-07" db="EMBL/GenBank/DDBJ databases">
        <title>Complete genome sequences of cellulolytic bacteria, Kitasatospora sp. CMC57 and Streptomyces sp. CMC78, isolated from Japanese agricultural soil.</title>
        <authorList>
            <person name="Hashimoto T."/>
            <person name="Ito M."/>
            <person name="Iwamoto M."/>
            <person name="Fukahori D."/>
            <person name="Shoda T."/>
            <person name="Sakoda M."/>
            <person name="Morohoshi T."/>
            <person name="Mitsuboshi M."/>
            <person name="Nishizawa T."/>
        </authorList>
    </citation>
    <scope>NUCLEOTIDE SEQUENCE</scope>
    <source>
        <strain evidence="7">CMC78</strain>
    </source>
</reference>
<dbReference type="Pfam" id="PF03633">
    <property type="entry name" value="Glyco_hydro_65C"/>
    <property type="match status" value="1"/>
</dbReference>
<dbReference type="InterPro" id="IPR005194">
    <property type="entry name" value="Glyco_hydro_65_C"/>
</dbReference>
<evidence type="ECO:0000259" key="4">
    <source>
        <dbReference type="Pfam" id="PF03632"/>
    </source>
</evidence>
<evidence type="ECO:0000259" key="6">
    <source>
        <dbReference type="Pfam" id="PF03636"/>
    </source>
</evidence>
<dbReference type="Gene3D" id="2.60.120.260">
    <property type="entry name" value="Galactose-binding domain-like"/>
    <property type="match status" value="1"/>
</dbReference>
<feature type="domain" description="Glycoside hydrolase family 65 central catalytic" evidence="4">
    <location>
        <begin position="382"/>
        <end position="599"/>
    </location>
</feature>
<keyword evidence="1" id="KW-0326">Glycosidase</keyword>
<accession>A0AB33KEQ3</accession>
<feature type="compositionally biased region" description="Low complexity" evidence="2">
    <location>
        <begin position="60"/>
        <end position="70"/>
    </location>
</feature>
<gene>
    <name evidence="7" type="ORF">SCMC78_22880</name>
</gene>
<feature type="compositionally biased region" description="Pro residues" evidence="2">
    <location>
        <begin position="32"/>
        <end position="59"/>
    </location>
</feature>
<dbReference type="SUPFAM" id="SSF74650">
    <property type="entry name" value="Galactose mutarotase-like"/>
    <property type="match status" value="1"/>
</dbReference>
<dbReference type="GO" id="GO:0016757">
    <property type="term" value="F:glycosyltransferase activity"/>
    <property type="evidence" value="ECO:0007669"/>
    <property type="project" value="UniProtKB-ARBA"/>
</dbReference>
<dbReference type="Pfam" id="PF03636">
    <property type="entry name" value="Glyco_hydro_65N"/>
    <property type="match status" value="1"/>
</dbReference>
<evidence type="ECO:0000313" key="7">
    <source>
        <dbReference type="EMBL" id="BFP52481.1"/>
    </source>
</evidence>
<evidence type="ECO:0000256" key="1">
    <source>
        <dbReference type="ARBA" id="ARBA00023295"/>
    </source>
</evidence>
<dbReference type="Gene3D" id="2.70.98.40">
    <property type="entry name" value="Glycoside hydrolase, family 65, N-terminal domain"/>
    <property type="match status" value="1"/>
</dbReference>
<dbReference type="InterPro" id="IPR005195">
    <property type="entry name" value="Glyco_hydro_65_M"/>
</dbReference>
<dbReference type="SUPFAM" id="SSF49785">
    <property type="entry name" value="Galactose-binding domain-like"/>
    <property type="match status" value="1"/>
</dbReference>
<keyword evidence="3" id="KW-0732">Signal</keyword>
<dbReference type="InterPro" id="IPR005196">
    <property type="entry name" value="Glyco_hydro_65_N"/>
</dbReference>
<evidence type="ECO:0008006" key="8">
    <source>
        <dbReference type="Google" id="ProtNLM"/>
    </source>
</evidence>
<dbReference type="KEGG" id="stcm:SCMC78_22880"/>
<dbReference type="Gene3D" id="2.60.420.10">
    <property type="entry name" value="Maltose phosphorylase, domain 3"/>
    <property type="match status" value="1"/>
</dbReference>
<dbReference type="Pfam" id="PF03632">
    <property type="entry name" value="Glyco_hydro_65m"/>
    <property type="match status" value="1"/>
</dbReference>